<evidence type="ECO:0000259" key="5">
    <source>
        <dbReference type="Pfam" id="PF00710"/>
    </source>
</evidence>
<feature type="domain" description="Asparaginase/glutaminase C-terminal" evidence="6">
    <location>
        <begin position="211"/>
        <end position="322"/>
    </location>
</feature>
<feature type="binding site" evidence="4">
    <location>
        <position position="57"/>
    </location>
    <ligand>
        <name>substrate</name>
    </ligand>
</feature>
<comment type="caution">
    <text evidence="7">The sequence shown here is derived from an EMBL/GenBank/DDBJ whole genome shotgun (WGS) entry which is preliminary data.</text>
</comment>
<dbReference type="PANTHER" id="PTHR11707">
    <property type="entry name" value="L-ASPARAGINASE"/>
    <property type="match status" value="1"/>
</dbReference>
<feature type="active site" description="O-isoaspartyl threonine intermediate" evidence="3">
    <location>
        <position position="14"/>
    </location>
</feature>
<dbReference type="Proteomes" id="UP000580910">
    <property type="component" value="Unassembled WGS sequence"/>
</dbReference>
<evidence type="ECO:0000313" key="8">
    <source>
        <dbReference type="Proteomes" id="UP000580910"/>
    </source>
</evidence>
<dbReference type="PIRSF" id="PIRSF001220">
    <property type="entry name" value="L-ASNase_gatD"/>
    <property type="match status" value="1"/>
</dbReference>
<dbReference type="SUPFAM" id="SSF53774">
    <property type="entry name" value="Glutaminase/Asparaginase"/>
    <property type="match status" value="1"/>
</dbReference>
<dbReference type="Pfam" id="PF00710">
    <property type="entry name" value="Asparaginase"/>
    <property type="match status" value="1"/>
</dbReference>
<proteinExistence type="inferred from homology"/>
<organism evidence="7 8">
    <name type="scientific">Nocardioides ginsengisegetis</name>
    <dbReference type="NCBI Taxonomy" id="661491"/>
    <lineage>
        <taxon>Bacteria</taxon>
        <taxon>Bacillati</taxon>
        <taxon>Actinomycetota</taxon>
        <taxon>Actinomycetes</taxon>
        <taxon>Propionibacteriales</taxon>
        <taxon>Nocardioidaceae</taxon>
        <taxon>Nocardioides</taxon>
    </lineage>
</organism>
<feature type="domain" description="L-asparaginase N-terminal" evidence="5">
    <location>
        <begin position="5"/>
        <end position="193"/>
    </location>
</feature>
<dbReference type="Gene3D" id="3.40.50.40">
    <property type="match status" value="1"/>
</dbReference>
<keyword evidence="2 7" id="KW-0378">Hydrolase</keyword>
<dbReference type="InterPro" id="IPR027474">
    <property type="entry name" value="L-asparaginase_N"/>
</dbReference>
<dbReference type="GO" id="GO:0006528">
    <property type="term" value="P:asparagine metabolic process"/>
    <property type="evidence" value="ECO:0007669"/>
    <property type="project" value="InterPro"/>
</dbReference>
<dbReference type="SFLD" id="SFLDS00057">
    <property type="entry name" value="Glutaminase/Asparaginase"/>
    <property type="match status" value="1"/>
</dbReference>
<evidence type="ECO:0000256" key="3">
    <source>
        <dbReference type="PIRSR" id="PIRSR001220-1"/>
    </source>
</evidence>
<dbReference type="EMBL" id="JACGXA010000001">
    <property type="protein sequence ID" value="MBA8803267.1"/>
    <property type="molecule type" value="Genomic_DNA"/>
</dbReference>
<evidence type="ECO:0000313" key="7">
    <source>
        <dbReference type="EMBL" id="MBA8803267.1"/>
    </source>
</evidence>
<dbReference type="PIRSF" id="PIRSF500176">
    <property type="entry name" value="L_ASNase"/>
    <property type="match status" value="1"/>
</dbReference>
<dbReference type="EC" id="3.5.1.1" evidence="7"/>
<evidence type="ECO:0000256" key="1">
    <source>
        <dbReference type="ARBA" id="ARBA00010518"/>
    </source>
</evidence>
<dbReference type="PANTHER" id="PTHR11707:SF28">
    <property type="entry name" value="60 KDA LYSOPHOSPHOLIPASE"/>
    <property type="match status" value="1"/>
</dbReference>
<dbReference type="Pfam" id="PF17763">
    <property type="entry name" value="Asparaginase_C"/>
    <property type="match status" value="1"/>
</dbReference>
<name>A0A7W3IZ32_9ACTN</name>
<dbReference type="RefSeq" id="WP_182538148.1">
    <property type="nucleotide sequence ID" value="NZ_JACGXA010000001.1"/>
</dbReference>
<keyword evidence="8" id="KW-1185">Reference proteome</keyword>
<dbReference type="FunFam" id="3.40.50.1170:FF:000001">
    <property type="entry name" value="L-asparaginase 2"/>
    <property type="match status" value="1"/>
</dbReference>
<dbReference type="InterPro" id="IPR006034">
    <property type="entry name" value="Asparaginase/glutaminase-like"/>
</dbReference>
<dbReference type="AlphaFoldDB" id="A0A7W3IZ32"/>
<comment type="similarity">
    <text evidence="1">Belongs to the asparaginase 1 family.</text>
</comment>
<dbReference type="Gene3D" id="3.40.50.1170">
    <property type="entry name" value="L-asparaginase, N-terminal domain"/>
    <property type="match status" value="1"/>
</dbReference>
<dbReference type="InterPro" id="IPR027473">
    <property type="entry name" value="L-asparaginase_C"/>
</dbReference>
<protein>
    <submittedName>
        <fullName evidence="7">L-asparaginase</fullName>
        <ecNumber evidence="7">3.5.1.1</ecNumber>
    </submittedName>
</protein>
<dbReference type="GO" id="GO:0004067">
    <property type="term" value="F:asparaginase activity"/>
    <property type="evidence" value="ECO:0007669"/>
    <property type="project" value="UniProtKB-UniRule"/>
</dbReference>
<evidence type="ECO:0000256" key="4">
    <source>
        <dbReference type="PIRSR" id="PIRSR001220-2"/>
    </source>
</evidence>
<dbReference type="InterPro" id="IPR037152">
    <property type="entry name" value="L-asparaginase_N_sf"/>
</dbReference>
<dbReference type="InterPro" id="IPR004550">
    <property type="entry name" value="AsnASE_II"/>
</dbReference>
<dbReference type="PROSITE" id="PS51732">
    <property type="entry name" value="ASN_GLN_ASE_3"/>
    <property type="match status" value="1"/>
</dbReference>
<dbReference type="InterPro" id="IPR036152">
    <property type="entry name" value="Asp/glu_Ase-like_sf"/>
</dbReference>
<accession>A0A7W3IZ32</accession>
<dbReference type="InterPro" id="IPR040919">
    <property type="entry name" value="Asparaginase_C"/>
</dbReference>
<feature type="binding site" evidence="4">
    <location>
        <begin position="89"/>
        <end position="90"/>
    </location>
    <ligand>
        <name>substrate</name>
    </ligand>
</feature>
<gene>
    <name evidence="7" type="ORF">FB382_001558</name>
</gene>
<evidence type="ECO:0000259" key="6">
    <source>
        <dbReference type="Pfam" id="PF17763"/>
    </source>
</evidence>
<evidence type="ECO:0000256" key="2">
    <source>
        <dbReference type="ARBA" id="ARBA00022801"/>
    </source>
</evidence>
<dbReference type="CDD" id="cd08964">
    <property type="entry name" value="L-asparaginase_II"/>
    <property type="match status" value="1"/>
</dbReference>
<dbReference type="PRINTS" id="PR00139">
    <property type="entry name" value="ASNGLNASE"/>
</dbReference>
<dbReference type="SMART" id="SM00870">
    <property type="entry name" value="Asparaginase"/>
    <property type="match status" value="1"/>
</dbReference>
<reference evidence="7 8" key="1">
    <citation type="submission" date="2020-07" db="EMBL/GenBank/DDBJ databases">
        <title>Sequencing the genomes of 1000 actinobacteria strains.</title>
        <authorList>
            <person name="Klenk H.-P."/>
        </authorList>
    </citation>
    <scope>NUCLEOTIDE SEQUENCE [LARGE SCALE GENOMIC DNA]</scope>
    <source>
        <strain evidence="7 8">DSM 21349</strain>
    </source>
</reference>
<sequence>MSRARIAILSTGGTITSTRDAGGAAAPRLSASQLVETIPGLQSIAEFDCTTVRTVASKEMTLDDAVLLARAIDERAGSGFDGVVVLQGTDTLEEMAFAVDLLITADIPVAFTAAMRHPDMPSADGAANLSAAVLVAASSGAVGMGVTVVLDDTIQAARYVRKAHTSSLSAFQSPSLGVLGWILEGEVHIKLRPTSRPVPFPVTSTATFPPVAVVSASLDDDLGYVDHLEALGYQGLVVQGLGGGHLPAAVADRICALAQHVPVVISSRTGAGQVLRKTYGTVGGDIDLAARGLISAGHLDGPKARILLRMLLAYDGNAHRFNEVLAGL</sequence>